<dbReference type="Pfam" id="PF13782">
    <property type="entry name" value="SpoVAB"/>
    <property type="match status" value="1"/>
</dbReference>
<evidence type="ECO:0000313" key="3">
    <source>
        <dbReference type="Proteomes" id="UP000070456"/>
    </source>
</evidence>
<protein>
    <recommendedName>
        <fullName evidence="4">Stage V sporulation protein AB</fullName>
    </recommendedName>
</protein>
<keyword evidence="1" id="KW-1133">Transmembrane helix</keyword>
<keyword evidence="3" id="KW-1185">Reference proteome</keyword>
<reference evidence="2 3" key="1">
    <citation type="submission" date="2015-12" db="EMBL/GenBank/DDBJ databases">
        <title>Draft genome sequence of the thermoanaerobe Thermotalea metallivorans, an isolate from the runoff channel of the Great Artesian Basin, Australia.</title>
        <authorList>
            <person name="Patel B.K."/>
        </authorList>
    </citation>
    <scope>NUCLEOTIDE SEQUENCE [LARGE SCALE GENOMIC DNA]</scope>
    <source>
        <strain evidence="2 3">B2-1</strain>
    </source>
</reference>
<keyword evidence="1" id="KW-0812">Transmembrane</keyword>
<evidence type="ECO:0000256" key="1">
    <source>
        <dbReference type="SAM" id="Phobius"/>
    </source>
</evidence>
<proteinExistence type="predicted"/>
<dbReference type="RefSeq" id="WP_068557479.1">
    <property type="nucleotide sequence ID" value="NZ_LOEE01000061.1"/>
</dbReference>
<gene>
    <name evidence="2" type="ORF">AN619_25280</name>
</gene>
<evidence type="ECO:0000313" key="2">
    <source>
        <dbReference type="EMBL" id="KXG74210.1"/>
    </source>
</evidence>
<feature type="transmembrane region" description="Helical" evidence="1">
    <location>
        <begin position="73"/>
        <end position="92"/>
    </location>
</feature>
<keyword evidence="1" id="KW-0472">Membrane</keyword>
<dbReference type="AlphaFoldDB" id="A0A140L0Y5"/>
<dbReference type="EMBL" id="LOEE01000061">
    <property type="protein sequence ID" value="KXG74210.1"/>
    <property type="molecule type" value="Genomic_DNA"/>
</dbReference>
<evidence type="ECO:0008006" key="4">
    <source>
        <dbReference type="Google" id="ProtNLM"/>
    </source>
</evidence>
<accession>A0A140L0Y5</accession>
<dbReference type="Proteomes" id="UP000070456">
    <property type="component" value="Unassembled WGS sequence"/>
</dbReference>
<dbReference type="OrthoDB" id="9790504at2"/>
<sequence length="137" mass="14722">MLKLVSVFVGLAEGIVVGSAIVAFITLLDIVPRLAQLTGTENYIRWYERVIIISGMIVSLSDFLEISVKAGRIAAIGAGLLMGIFVGLLASALAEVTNVIPVIVNRFKLHAYVGYILMTLAAGKVVGSLLYWIMINK</sequence>
<feature type="transmembrane region" description="Helical" evidence="1">
    <location>
        <begin position="7"/>
        <end position="26"/>
    </location>
</feature>
<dbReference type="STRING" id="520762.AN619_25280"/>
<name>A0A140L0Y5_9FIRM</name>
<comment type="caution">
    <text evidence="2">The sequence shown here is derived from an EMBL/GenBank/DDBJ whole genome shotgun (WGS) entry which is preliminary data.</text>
</comment>
<dbReference type="InterPro" id="IPR020144">
    <property type="entry name" value="SpoVAB"/>
</dbReference>
<feature type="transmembrane region" description="Helical" evidence="1">
    <location>
        <begin position="112"/>
        <end position="133"/>
    </location>
</feature>
<organism evidence="2 3">
    <name type="scientific">Thermotalea metallivorans</name>
    <dbReference type="NCBI Taxonomy" id="520762"/>
    <lineage>
        <taxon>Bacteria</taxon>
        <taxon>Bacillati</taxon>
        <taxon>Bacillota</taxon>
        <taxon>Clostridia</taxon>
        <taxon>Peptostreptococcales</taxon>
        <taxon>Thermotaleaceae</taxon>
        <taxon>Thermotalea</taxon>
    </lineage>
</organism>